<evidence type="ECO:0000256" key="2">
    <source>
        <dbReference type="ARBA" id="ARBA00004931"/>
    </source>
</evidence>
<evidence type="ECO:0000256" key="6">
    <source>
        <dbReference type="ARBA" id="ARBA00022679"/>
    </source>
</evidence>
<evidence type="ECO:0000256" key="4">
    <source>
        <dbReference type="ARBA" id="ARBA00009320"/>
    </source>
</evidence>
<comment type="pathway">
    <text evidence="1 10">Amino-acid biosynthesis; L-isoleucine biosynthesis; L-isoleucine from 2-oxobutanoate: step 4/4.</text>
</comment>
<evidence type="ECO:0000313" key="12">
    <source>
        <dbReference type="Proteomes" id="UP000267268"/>
    </source>
</evidence>
<dbReference type="Pfam" id="PF01063">
    <property type="entry name" value="Aminotran_4"/>
    <property type="match status" value="1"/>
</dbReference>
<dbReference type="GO" id="GO:0009098">
    <property type="term" value="P:L-leucine biosynthetic process"/>
    <property type="evidence" value="ECO:0007669"/>
    <property type="project" value="UniProtKB-UniPathway"/>
</dbReference>
<dbReference type="Gene3D" id="3.30.470.10">
    <property type="match status" value="1"/>
</dbReference>
<dbReference type="OrthoDB" id="9804984at2"/>
<evidence type="ECO:0000256" key="3">
    <source>
        <dbReference type="ARBA" id="ARBA00005072"/>
    </source>
</evidence>
<dbReference type="InterPro" id="IPR043132">
    <property type="entry name" value="BCAT-like_C"/>
</dbReference>
<dbReference type="Gene3D" id="3.20.10.10">
    <property type="entry name" value="D-amino Acid Aminotransferase, subunit A, domain 2"/>
    <property type="match status" value="1"/>
</dbReference>
<comment type="catalytic activity">
    <reaction evidence="7 10">
        <text>L-valine + 2-oxoglutarate = 3-methyl-2-oxobutanoate + L-glutamate</text>
        <dbReference type="Rhea" id="RHEA:24813"/>
        <dbReference type="ChEBI" id="CHEBI:11851"/>
        <dbReference type="ChEBI" id="CHEBI:16810"/>
        <dbReference type="ChEBI" id="CHEBI:29985"/>
        <dbReference type="ChEBI" id="CHEBI:57762"/>
        <dbReference type="EC" id="2.6.1.42"/>
    </reaction>
</comment>
<evidence type="ECO:0000256" key="10">
    <source>
        <dbReference type="RuleBase" id="RU364094"/>
    </source>
</evidence>
<keyword evidence="6 10" id="KW-0808">Transferase</keyword>
<dbReference type="InterPro" id="IPR005785">
    <property type="entry name" value="B_amino_transI"/>
</dbReference>
<reference evidence="11 12" key="1">
    <citation type="submission" date="2018-12" db="EMBL/GenBank/DDBJ databases">
        <title>Flammeovirga pectinis sp. nov., isolated from the gut of the Korean scallop, Patinopecten yessoensis.</title>
        <authorList>
            <person name="Bae J.-W."/>
            <person name="Jeong Y.-S."/>
            <person name="Kang W."/>
        </authorList>
    </citation>
    <scope>NUCLEOTIDE SEQUENCE [LARGE SCALE GENOMIC DNA]</scope>
    <source>
        <strain evidence="11 12">L12M1</strain>
    </source>
</reference>
<dbReference type="RefSeq" id="WP_126615126.1">
    <property type="nucleotide sequence ID" value="NZ_CP034562.1"/>
</dbReference>
<keyword evidence="5 10" id="KW-0032">Aminotransferase</keyword>
<dbReference type="UniPathway" id="UPA00047">
    <property type="reaction ID" value="UER00058"/>
</dbReference>
<comment type="function">
    <text evidence="10">Acts on leucine, isoleucine and valine.</text>
</comment>
<comment type="similarity">
    <text evidence="4 10">Belongs to the class-IV pyridoxal-phosphate-dependent aminotransferase family.</text>
</comment>
<dbReference type="UniPathway" id="UPA00049">
    <property type="reaction ID" value="UER00062"/>
</dbReference>
<keyword evidence="10" id="KW-0663">Pyridoxal phosphate</keyword>
<comment type="cofactor">
    <cofactor evidence="10">
        <name>pyridoxal 5'-phosphate</name>
        <dbReference type="ChEBI" id="CHEBI:597326"/>
    </cofactor>
</comment>
<dbReference type="SUPFAM" id="SSF56752">
    <property type="entry name" value="D-aminoacid aminotransferase-like PLP-dependent enzymes"/>
    <property type="match status" value="1"/>
</dbReference>
<evidence type="ECO:0000256" key="1">
    <source>
        <dbReference type="ARBA" id="ARBA00004824"/>
    </source>
</evidence>
<comment type="catalytic activity">
    <reaction evidence="8 10">
        <text>L-isoleucine + 2-oxoglutarate = (S)-3-methyl-2-oxopentanoate + L-glutamate</text>
        <dbReference type="Rhea" id="RHEA:24801"/>
        <dbReference type="ChEBI" id="CHEBI:16810"/>
        <dbReference type="ChEBI" id="CHEBI:29985"/>
        <dbReference type="ChEBI" id="CHEBI:35146"/>
        <dbReference type="ChEBI" id="CHEBI:58045"/>
        <dbReference type="EC" id="2.6.1.42"/>
    </reaction>
</comment>
<dbReference type="EC" id="2.6.1.42" evidence="10"/>
<comment type="pathway">
    <text evidence="3 10">Amino-acid biosynthesis; L-leucine biosynthesis; L-leucine from 3-methyl-2-oxobutanoate: step 4/4.</text>
</comment>
<keyword evidence="10" id="KW-0028">Amino-acid biosynthesis</keyword>
<protein>
    <recommendedName>
        <fullName evidence="10">Branched-chain-amino-acid aminotransferase</fullName>
        <shortName evidence="10">BCAT</shortName>
        <ecNumber evidence="10">2.6.1.42</ecNumber>
    </recommendedName>
</protein>
<dbReference type="InterPro" id="IPR050571">
    <property type="entry name" value="Class-IV_PLP-Dep_Aminotrnsfr"/>
</dbReference>
<organism evidence="11 12">
    <name type="scientific">Flammeovirga pectinis</name>
    <dbReference type="NCBI Taxonomy" id="2494373"/>
    <lineage>
        <taxon>Bacteria</taxon>
        <taxon>Pseudomonadati</taxon>
        <taxon>Bacteroidota</taxon>
        <taxon>Cytophagia</taxon>
        <taxon>Cytophagales</taxon>
        <taxon>Flammeovirgaceae</taxon>
        <taxon>Flammeovirga</taxon>
    </lineage>
</organism>
<dbReference type="NCBIfam" id="TIGR01122">
    <property type="entry name" value="ilvE_I"/>
    <property type="match status" value="1"/>
</dbReference>
<dbReference type="Proteomes" id="UP000267268">
    <property type="component" value="Chromosome 1"/>
</dbReference>
<evidence type="ECO:0000256" key="9">
    <source>
        <dbReference type="ARBA" id="ARBA00049229"/>
    </source>
</evidence>
<dbReference type="InterPro" id="IPR043131">
    <property type="entry name" value="BCAT-like_N"/>
</dbReference>
<keyword evidence="10" id="KW-0100">Branched-chain amino acid biosynthesis</keyword>
<dbReference type="EMBL" id="CP034562">
    <property type="protein sequence ID" value="AZQ63031.1"/>
    <property type="molecule type" value="Genomic_DNA"/>
</dbReference>
<evidence type="ECO:0000256" key="8">
    <source>
        <dbReference type="ARBA" id="ARBA00048798"/>
    </source>
</evidence>
<dbReference type="InterPro" id="IPR001544">
    <property type="entry name" value="Aminotrans_IV"/>
</dbReference>
<dbReference type="AlphaFoldDB" id="A0A3Q9FPK9"/>
<dbReference type="GO" id="GO:0052656">
    <property type="term" value="F:L-isoleucine-2-oxoglutarate transaminase activity"/>
    <property type="evidence" value="ECO:0007669"/>
    <property type="project" value="RHEA"/>
</dbReference>
<keyword evidence="12" id="KW-1185">Reference proteome</keyword>
<dbReference type="GO" id="GO:0052654">
    <property type="term" value="F:L-leucine-2-oxoglutarate transaminase activity"/>
    <property type="evidence" value="ECO:0007669"/>
    <property type="project" value="RHEA"/>
</dbReference>
<dbReference type="PANTHER" id="PTHR42743">
    <property type="entry name" value="AMINO-ACID AMINOTRANSFERASE"/>
    <property type="match status" value="1"/>
</dbReference>
<comment type="pathway">
    <text evidence="2 10">Amino-acid biosynthesis; L-valine biosynthesis; L-valine from pyruvate: step 4/4.</text>
</comment>
<evidence type="ECO:0000256" key="5">
    <source>
        <dbReference type="ARBA" id="ARBA00022576"/>
    </source>
</evidence>
<comment type="catalytic activity">
    <reaction evidence="9 10">
        <text>L-leucine + 2-oxoglutarate = 4-methyl-2-oxopentanoate + L-glutamate</text>
        <dbReference type="Rhea" id="RHEA:18321"/>
        <dbReference type="ChEBI" id="CHEBI:16810"/>
        <dbReference type="ChEBI" id="CHEBI:17865"/>
        <dbReference type="ChEBI" id="CHEBI:29985"/>
        <dbReference type="ChEBI" id="CHEBI:57427"/>
        <dbReference type="EC" id="2.6.1.42"/>
    </reaction>
</comment>
<name>A0A3Q9FPK9_9BACT</name>
<accession>A0A3Q9FPK9</accession>
<dbReference type="PANTHER" id="PTHR42743:SF11">
    <property type="entry name" value="AMINODEOXYCHORISMATE LYASE"/>
    <property type="match status" value="1"/>
</dbReference>
<evidence type="ECO:0000256" key="7">
    <source>
        <dbReference type="ARBA" id="ARBA00048212"/>
    </source>
</evidence>
<gene>
    <name evidence="10 11" type="primary">ilvE</name>
    <name evidence="11" type="ORF">EI427_12530</name>
</gene>
<sequence length="298" mass="33587">MLKYYDKDTVIFHNGEFIKAEEAKADLFSQSLHYGNGVFDAVRAYDTALGPHIFKARQHYTRFVEAAKTMHLNLDYSVDELVGITYQLLEENGFKDAYVRPLVYASANMDLTPTKTNNIFIAAWRWDKFLGKDLLDITISTYTRPSPYSFNVEAKISGHYINSIVSIAEAKERGFDDAILLDVEGYVAEGTGANFFFEKGGKLYTSQKGHIYPGITREVVFGIAKSLGVEVVEGQYKPEDLNDIDGAFFTGTAAQITGISSIDGRAMKKDWDDTIGCEVFEKYRQFVTQSEYDNYSII</sequence>
<dbReference type="KEGG" id="fll:EI427_12530"/>
<proteinExistence type="inferred from homology"/>
<evidence type="ECO:0000313" key="11">
    <source>
        <dbReference type="EMBL" id="AZQ63031.1"/>
    </source>
</evidence>
<dbReference type="GO" id="GO:0009099">
    <property type="term" value="P:L-valine biosynthetic process"/>
    <property type="evidence" value="ECO:0007669"/>
    <property type="project" value="UniProtKB-UniPathway"/>
</dbReference>
<dbReference type="UniPathway" id="UPA00048">
    <property type="reaction ID" value="UER00073"/>
</dbReference>
<dbReference type="GO" id="GO:0052655">
    <property type="term" value="F:L-valine-2-oxoglutarate transaminase activity"/>
    <property type="evidence" value="ECO:0007669"/>
    <property type="project" value="RHEA"/>
</dbReference>
<dbReference type="GO" id="GO:0009097">
    <property type="term" value="P:isoleucine biosynthetic process"/>
    <property type="evidence" value="ECO:0007669"/>
    <property type="project" value="UniProtKB-UniPathway"/>
</dbReference>
<dbReference type="InterPro" id="IPR036038">
    <property type="entry name" value="Aminotransferase-like"/>
</dbReference>